<dbReference type="Proteomes" id="UP000215896">
    <property type="component" value="Unassembled WGS sequence"/>
</dbReference>
<organism evidence="1 2">
    <name type="scientific">Enemella evansiae</name>
    <dbReference type="NCBI Taxonomy" id="2016499"/>
    <lineage>
        <taxon>Bacteria</taxon>
        <taxon>Bacillati</taxon>
        <taxon>Actinomycetota</taxon>
        <taxon>Actinomycetes</taxon>
        <taxon>Propionibacteriales</taxon>
        <taxon>Propionibacteriaceae</taxon>
        <taxon>Enemella</taxon>
    </lineage>
</organism>
<keyword evidence="2" id="KW-1185">Reference proteome</keyword>
<gene>
    <name evidence="1" type="ORF">CGZ94_04200</name>
</gene>
<reference evidence="1 2" key="1">
    <citation type="submission" date="2017-07" db="EMBL/GenBank/DDBJ databases">
        <title>Draft whole genome sequences of clinical Proprionibacteriaceae strains.</title>
        <authorList>
            <person name="Bernier A.-M."/>
            <person name="Bernard K."/>
            <person name="Domingo M.-C."/>
        </authorList>
    </citation>
    <scope>NUCLEOTIDE SEQUENCE [LARGE SCALE GENOMIC DNA]</scope>
    <source>
        <strain evidence="1 2">NML 030167</strain>
    </source>
</reference>
<dbReference type="EMBL" id="NMVO01000003">
    <property type="protein sequence ID" value="OYO16392.1"/>
    <property type="molecule type" value="Genomic_DNA"/>
</dbReference>
<dbReference type="OrthoDB" id="9916138at2"/>
<accession>A0A255GLX2</accession>
<name>A0A255GLX2_9ACTN</name>
<proteinExistence type="predicted"/>
<comment type="caution">
    <text evidence="1">The sequence shown here is derived from an EMBL/GenBank/DDBJ whole genome shotgun (WGS) entry which is preliminary data.</text>
</comment>
<dbReference type="RefSeq" id="WP_094404844.1">
    <property type="nucleotide sequence ID" value="NZ_NMVO01000003.1"/>
</dbReference>
<dbReference type="AlphaFoldDB" id="A0A255GLX2"/>
<evidence type="ECO:0000313" key="1">
    <source>
        <dbReference type="EMBL" id="OYO16392.1"/>
    </source>
</evidence>
<protein>
    <submittedName>
        <fullName evidence="1">Uncharacterized protein</fullName>
    </submittedName>
</protein>
<evidence type="ECO:0000313" key="2">
    <source>
        <dbReference type="Proteomes" id="UP000215896"/>
    </source>
</evidence>
<sequence length="100" mass="10584">MSLHLVSSQPTRPAGLLITDADSGLTCHFDGRRGGVLFFEVRGCCRYAEDDFLGAALLQLAVADAPIQWLVPHQACAARVAAVLDEHGIDRITVSGPLAA</sequence>